<dbReference type="PANTHER" id="PTHR13343">
    <property type="entry name" value="CREG1 PROTEIN"/>
    <property type="match status" value="1"/>
</dbReference>
<protein>
    <recommendedName>
        <fullName evidence="2">DUF2470 domain-containing protein</fullName>
    </recommendedName>
</protein>
<dbReference type="InterPro" id="IPR019595">
    <property type="entry name" value="DUF2470"/>
</dbReference>
<keyword evidence="4" id="KW-1185">Reference proteome</keyword>
<dbReference type="InterPro" id="IPR037119">
    <property type="entry name" value="Haem_oxidase_HugZ-like_sf"/>
</dbReference>
<dbReference type="Proteomes" id="UP000886520">
    <property type="component" value="Chromosome 4"/>
</dbReference>
<dbReference type="EMBL" id="JABFUD020000004">
    <property type="protein sequence ID" value="KAI5080992.1"/>
    <property type="molecule type" value="Genomic_DNA"/>
</dbReference>
<evidence type="ECO:0000259" key="2">
    <source>
        <dbReference type="Pfam" id="PF10615"/>
    </source>
</evidence>
<feature type="compositionally biased region" description="Acidic residues" evidence="1">
    <location>
        <begin position="332"/>
        <end position="362"/>
    </location>
</feature>
<evidence type="ECO:0000313" key="3">
    <source>
        <dbReference type="EMBL" id="KAI5080992.1"/>
    </source>
</evidence>
<feature type="region of interest" description="Disordered" evidence="1">
    <location>
        <begin position="316"/>
        <end position="367"/>
    </location>
</feature>
<evidence type="ECO:0000256" key="1">
    <source>
        <dbReference type="SAM" id="MobiDB-lite"/>
    </source>
</evidence>
<dbReference type="Pfam" id="PF10615">
    <property type="entry name" value="DUF2470"/>
    <property type="match status" value="1"/>
</dbReference>
<organism evidence="3 4">
    <name type="scientific">Adiantum capillus-veneris</name>
    <name type="common">Maidenhair fern</name>
    <dbReference type="NCBI Taxonomy" id="13818"/>
    <lineage>
        <taxon>Eukaryota</taxon>
        <taxon>Viridiplantae</taxon>
        <taxon>Streptophyta</taxon>
        <taxon>Embryophyta</taxon>
        <taxon>Tracheophyta</taxon>
        <taxon>Polypodiopsida</taxon>
        <taxon>Polypodiidae</taxon>
        <taxon>Polypodiales</taxon>
        <taxon>Pteridineae</taxon>
        <taxon>Pteridaceae</taxon>
        <taxon>Vittarioideae</taxon>
        <taxon>Adiantum</taxon>
    </lineage>
</organism>
<gene>
    <name evidence="3" type="ORF">GOP47_0004175</name>
</gene>
<feature type="region of interest" description="Disordered" evidence="1">
    <location>
        <begin position="212"/>
        <end position="234"/>
    </location>
</feature>
<accession>A0A9D4ZPB2</accession>
<dbReference type="OrthoDB" id="1873930at2759"/>
<dbReference type="AlphaFoldDB" id="A0A9D4ZPB2"/>
<reference evidence="3" key="1">
    <citation type="submission" date="2021-01" db="EMBL/GenBank/DDBJ databases">
        <title>Adiantum capillus-veneris genome.</title>
        <authorList>
            <person name="Fang Y."/>
            <person name="Liao Q."/>
        </authorList>
    </citation>
    <scope>NUCLEOTIDE SEQUENCE</scope>
    <source>
        <strain evidence="3">H3</strain>
        <tissue evidence="3">Leaf</tissue>
    </source>
</reference>
<feature type="domain" description="DUF2470" evidence="2">
    <location>
        <begin position="445"/>
        <end position="503"/>
    </location>
</feature>
<dbReference type="PANTHER" id="PTHR13343:SF18">
    <property type="entry name" value="PENTATRICOPEPTIDE REPEAT (PPR) SUPERFAMILY PROTEIN"/>
    <property type="match status" value="1"/>
</dbReference>
<proteinExistence type="predicted"/>
<feature type="compositionally biased region" description="Basic and acidic residues" evidence="1">
    <location>
        <begin position="316"/>
        <end position="331"/>
    </location>
</feature>
<sequence>MAASAHFDCSSASGFFPGKRVQESGVLACQAVAGNASWRNAEGVSSSLKSNWGSSMVSLSDRHTFGTSSEHVLAAHKRHQYRIQVRVAADYPDSKPDASSYLGDLGYHPLEEISSLEKKTGVDLTERRLPDAEIARTIAEANETAILFASLWDDQDHIFGTEVEYIIDDRGDFYFQIDDDSEFLSTLNSPRTKMKVAIGYESIEEWILEQQEAHENPVSEQPQKVDSNHDEDEEEERWAIIAADGTEYVLEEILDEQQSPEETLGNWSGLDTLEGVHPLDFANALSTAALADDNEKVDKPSQSLRIVGEVRRLSEEEEEYVSKLCEDRFTGEEEEDEEEDDDDDDDDEEEEEEEEGEEEAGESIDISAEILEETGASGNGEEGESNEAGTSIYKLDVESLHLISYFRMESIVENTEFQAAKPDILARAGPEIVDRLNSRGKVLEDALKLVCLHRKGIEVEQAALLHIDSVGMDLRVHSGREIQTLRVSFSQRATSVEHAEQLLNQLLFPQVPLRGPKKRRSWPRGKSTDRT</sequence>
<name>A0A9D4ZPB2_ADICA</name>
<dbReference type="Gene3D" id="3.20.180.10">
    <property type="entry name" value="PNP-oxidase-like"/>
    <property type="match status" value="1"/>
</dbReference>
<evidence type="ECO:0000313" key="4">
    <source>
        <dbReference type="Proteomes" id="UP000886520"/>
    </source>
</evidence>
<comment type="caution">
    <text evidence="3">The sequence shown here is derived from an EMBL/GenBank/DDBJ whole genome shotgun (WGS) entry which is preliminary data.</text>
</comment>
<dbReference type="SUPFAM" id="SSF50475">
    <property type="entry name" value="FMN-binding split barrel"/>
    <property type="match status" value="1"/>
</dbReference>